<evidence type="ECO:0000256" key="1">
    <source>
        <dbReference type="SAM" id="SignalP"/>
    </source>
</evidence>
<comment type="caution">
    <text evidence="2">The sequence shown here is derived from an EMBL/GenBank/DDBJ whole genome shotgun (WGS) entry which is preliminary data.</text>
</comment>
<keyword evidence="3" id="KW-1185">Reference proteome</keyword>
<dbReference type="AlphaFoldDB" id="A0A1Q5ZVD2"/>
<organism evidence="2 3">
    <name type="scientific">Mucilaginibacter polytrichastri</name>
    <dbReference type="NCBI Taxonomy" id="1302689"/>
    <lineage>
        <taxon>Bacteria</taxon>
        <taxon>Pseudomonadati</taxon>
        <taxon>Bacteroidota</taxon>
        <taxon>Sphingobacteriia</taxon>
        <taxon>Sphingobacteriales</taxon>
        <taxon>Sphingobacteriaceae</taxon>
        <taxon>Mucilaginibacter</taxon>
    </lineage>
</organism>
<dbReference type="OrthoDB" id="826958at2"/>
<dbReference type="RefSeq" id="WP_074488483.1">
    <property type="nucleotide sequence ID" value="NZ_FPAM01000002.1"/>
</dbReference>
<dbReference type="EMBL" id="MPPL01000001">
    <property type="protein sequence ID" value="OKS85686.1"/>
    <property type="molecule type" value="Genomic_DNA"/>
</dbReference>
<proteinExistence type="predicted"/>
<evidence type="ECO:0008006" key="4">
    <source>
        <dbReference type="Google" id="ProtNLM"/>
    </source>
</evidence>
<feature type="chain" id="PRO_5010375523" description="TerB family tellurite resistance protein" evidence="1">
    <location>
        <begin position="21"/>
        <end position="211"/>
    </location>
</feature>
<dbReference type="Proteomes" id="UP000186720">
    <property type="component" value="Unassembled WGS sequence"/>
</dbReference>
<evidence type="ECO:0000313" key="2">
    <source>
        <dbReference type="EMBL" id="OKS85686.1"/>
    </source>
</evidence>
<evidence type="ECO:0000313" key="3">
    <source>
        <dbReference type="Proteomes" id="UP000186720"/>
    </source>
</evidence>
<keyword evidence="1" id="KW-0732">Signal</keyword>
<gene>
    <name evidence="2" type="ORF">RG47T_1132</name>
</gene>
<dbReference type="STRING" id="1302689.RG47T_1132"/>
<sequence>MKKLFILLLALLGIAPYNKAAAQSQELQQLALNIEKLAQFKQILSDMKKGYQILEGGYNTVKDISQGNFSLHKAFLNGLMQVSPTVRNYYKAAEIVDYQIKLVREYRAAYNRFRADDNFNAQELGYLGKVYDNLLKESLRNLDELLLVITAGQARMSDDERLEAIDRIHAEMVDKLTFLRSFNNDTSVLALQRAKERNDANASKKAHGINN</sequence>
<reference evidence="2 3" key="1">
    <citation type="submission" date="2016-11" db="EMBL/GenBank/DDBJ databases">
        <title>Whole Genome Sequencing of Mucilaginibacter polytrichastri RG4-7(T) isolated from the moss sample.</title>
        <authorList>
            <person name="Li Y."/>
        </authorList>
    </citation>
    <scope>NUCLEOTIDE SEQUENCE [LARGE SCALE GENOMIC DNA]</scope>
    <source>
        <strain evidence="2 3">RG4-7</strain>
    </source>
</reference>
<accession>A0A1Q5ZVD2</accession>
<name>A0A1Q5ZVD2_9SPHI</name>
<protein>
    <recommendedName>
        <fullName evidence="4">TerB family tellurite resistance protein</fullName>
    </recommendedName>
</protein>
<feature type="signal peptide" evidence="1">
    <location>
        <begin position="1"/>
        <end position="20"/>
    </location>
</feature>